<keyword evidence="5" id="KW-1185">Reference proteome</keyword>
<dbReference type="EMBL" id="JBHSAF010000014">
    <property type="protein sequence ID" value="MFC3914253.1"/>
    <property type="molecule type" value="Genomic_DNA"/>
</dbReference>
<dbReference type="InterPro" id="IPR006531">
    <property type="entry name" value="Gp5/Vgr_OB"/>
</dbReference>
<evidence type="ECO:0000313" key="5">
    <source>
        <dbReference type="Proteomes" id="UP001595692"/>
    </source>
</evidence>
<gene>
    <name evidence="4" type="ORF">ACFOSS_12335</name>
</gene>
<name>A0ABV8CQ15_9GAMM</name>
<reference evidence="5" key="1">
    <citation type="journal article" date="2019" name="Int. J. Syst. Evol. Microbiol.">
        <title>The Global Catalogue of Microorganisms (GCM) 10K type strain sequencing project: providing services to taxonomists for standard genome sequencing and annotation.</title>
        <authorList>
            <consortium name="The Broad Institute Genomics Platform"/>
            <consortium name="The Broad Institute Genome Sequencing Center for Infectious Disease"/>
            <person name="Wu L."/>
            <person name="Ma J."/>
        </authorList>
    </citation>
    <scope>NUCLEOTIDE SEQUENCE [LARGE SCALE GENOMIC DNA]</scope>
    <source>
        <strain evidence="5">CCUG 54939</strain>
    </source>
</reference>
<dbReference type="Proteomes" id="UP001595692">
    <property type="component" value="Unassembled WGS sequence"/>
</dbReference>
<dbReference type="PANTHER" id="PTHR32305:SF11">
    <property type="entry name" value="TYPE VI SECRETION SYSTEM SPIKE PROTEIN VGRG3"/>
    <property type="match status" value="1"/>
</dbReference>
<dbReference type="SUPFAM" id="SSF69255">
    <property type="entry name" value="gp5 N-terminal domain-like"/>
    <property type="match status" value="1"/>
</dbReference>
<dbReference type="SUPFAM" id="SSF69349">
    <property type="entry name" value="Phage fibre proteins"/>
    <property type="match status" value="1"/>
</dbReference>
<dbReference type="Gene3D" id="3.55.50.10">
    <property type="entry name" value="Baseplate protein-like domains"/>
    <property type="match status" value="1"/>
</dbReference>
<dbReference type="InterPro" id="IPR006533">
    <property type="entry name" value="T6SS_Vgr_RhsGE"/>
</dbReference>
<dbReference type="NCBIfam" id="TIGR03361">
    <property type="entry name" value="VI_Rhs_Vgr"/>
    <property type="match status" value="1"/>
</dbReference>
<dbReference type="InterPro" id="IPR017847">
    <property type="entry name" value="T6SS_RhsGE_Vgr_subset"/>
</dbReference>
<proteinExistence type="inferred from homology"/>
<dbReference type="InterPro" id="IPR054030">
    <property type="entry name" value="Gp5_Vgr_C"/>
</dbReference>
<protein>
    <submittedName>
        <fullName evidence="4">Type VI secretion system Vgr family protein</fullName>
    </submittedName>
</protein>
<evidence type="ECO:0000313" key="4">
    <source>
        <dbReference type="EMBL" id="MFC3914253.1"/>
    </source>
</evidence>
<evidence type="ECO:0000259" key="2">
    <source>
        <dbReference type="Pfam" id="PF04717"/>
    </source>
</evidence>
<dbReference type="Pfam" id="PF05954">
    <property type="entry name" value="Phage_GPD"/>
    <property type="match status" value="1"/>
</dbReference>
<accession>A0ABV8CQ15</accession>
<dbReference type="Gene3D" id="2.30.110.50">
    <property type="match status" value="1"/>
</dbReference>
<organism evidence="4 5">
    <name type="scientific">Pseudaeromonas sharmana</name>
    <dbReference type="NCBI Taxonomy" id="328412"/>
    <lineage>
        <taxon>Bacteria</taxon>
        <taxon>Pseudomonadati</taxon>
        <taxon>Pseudomonadota</taxon>
        <taxon>Gammaproteobacteria</taxon>
        <taxon>Aeromonadales</taxon>
        <taxon>Aeromonadaceae</taxon>
        <taxon>Pseudaeromonas</taxon>
    </lineage>
</organism>
<dbReference type="Gene3D" id="4.10.220.110">
    <property type="match status" value="1"/>
</dbReference>
<dbReference type="NCBIfam" id="TIGR01646">
    <property type="entry name" value="vgr_GE"/>
    <property type="match status" value="1"/>
</dbReference>
<comment type="caution">
    <text evidence="4">The sequence shown here is derived from an EMBL/GenBank/DDBJ whole genome shotgun (WGS) entry which is preliminary data.</text>
</comment>
<dbReference type="RefSeq" id="WP_377152930.1">
    <property type="nucleotide sequence ID" value="NZ_JBHSAF010000014.1"/>
</dbReference>
<dbReference type="PANTHER" id="PTHR32305">
    <property type="match status" value="1"/>
</dbReference>
<feature type="domain" description="Gp5/Type VI secretion system Vgr C-terminal trimerisation" evidence="3">
    <location>
        <begin position="463"/>
        <end position="566"/>
    </location>
</feature>
<dbReference type="Gene3D" id="2.40.50.230">
    <property type="entry name" value="Gp5 N-terminal domain"/>
    <property type="match status" value="1"/>
</dbReference>
<evidence type="ECO:0000259" key="3">
    <source>
        <dbReference type="Pfam" id="PF22178"/>
    </source>
</evidence>
<dbReference type="InterPro" id="IPR037026">
    <property type="entry name" value="Vgr_OB-fold_dom_sf"/>
</dbReference>
<comment type="similarity">
    <text evidence="1">Belongs to the VgrG protein family.</text>
</comment>
<dbReference type="InterPro" id="IPR050708">
    <property type="entry name" value="T6SS_VgrG/RHS"/>
</dbReference>
<dbReference type="Pfam" id="PF04717">
    <property type="entry name" value="Phage_base_V"/>
    <property type="match status" value="1"/>
</dbReference>
<dbReference type="SUPFAM" id="SSF69279">
    <property type="entry name" value="Phage tail proteins"/>
    <property type="match status" value="2"/>
</dbReference>
<feature type="domain" description="Gp5/Type VI secretion system Vgr protein OB-fold" evidence="2">
    <location>
        <begin position="377"/>
        <end position="444"/>
    </location>
</feature>
<dbReference type="Pfam" id="PF22178">
    <property type="entry name" value="Gp5_trimer_C"/>
    <property type="match status" value="1"/>
</dbReference>
<evidence type="ECO:0000256" key="1">
    <source>
        <dbReference type="ARBA" id="ARBA00005558"/>
    </source>
</evidence>
<sequence length="663" mass="73870">MSRVSGLAFRLTVDGQAADAWQLLSLSGCERLSQPTRWEWLIAGPRAVSDISDWLGKSVWLEMHHQGRIQRQLGGEIRALQRLAEGRYLARLRLEVVDPLARLALRDNCRIFQQQDARQIVRILLDEHHLPAARFVLSGMLRPREYCVQYHETDLAFLQRLLSEEGCVFYYDWTHPRRPLVITNSLSVLQDAGCLAFNPHPAAWQDPASVTGLTRHWLQPTELTRLRHYHYLQPTAPVQAERGVCDSTRLHFIYPGLAEDPQHAEQRCAIYHQSRQVMTNQLQGVSGLASMRLGLSYTVQGHCDGERAWQLLSIEHTAQQAAALEAEPHEGMTSYHNRFTFVPADQLALSAPLTRPVIAGPQSARVVGPPGEEIYCDDQGRIKVQFYWDQHGHYDDHSSCWLRVVQPLAGAGFGSLTLPRVGQEVLVQFLDGDADRPVITGCLYDGAHPLPYPLPENKSRTVMRSHSLRSDGYNELSFDDATGQEQIRLKAERDLQLAVGRRRLSQIAEDDSLHVAGNSRSAVAGDSHLRVDGNSHLHTGGAWHQRVDQQLVLQCGREVSVNGGGDLQLQAAGEICLEAGKSLVLKVGRSFLRISHDGITLVAPVIRLNSGGQERAHAAVLPSPPLSPDGIQMPEIPPLAPWQPDIRQQIDSVLAVSPYLFSC</sequence>